<organism evidence="1 2">
    <name type="scientific">Candidatus Taylorbacteria bacterium RIFCSPHIGHO2_02_FULL_43_32b</name>
    <dbReference type="NCBI Taxonomy" id="1802306"/>
    <lineage>
        <taxon>Bacteria</taxon>
        <taxon>Candidatus Tayloriibacteriota</taxon>
    </lineage>
</organism>
<reference evidence="1 2" key="1">
    <citation type="journal article" date="2016" name="Nat. Commun.">
        <title>Thousands of microbial genomes shed light on interconnected biogeochemical processes in an aquifer system.</title>
        <authorList>
            <person name="Anantharaman K."/>
            <person name="Brown C.T."/>
            <person name="Hug L.A."/>
            <person name="Sharon I."/>
            <person name="Castelle C.J."/>
            <person name="Probst A.J."/>
            <person name="Thomas B.C."/>
            <person name="Singh A."/>
            <person name="Wilkins M.J."/>
            <person name="Karaoz U."/>
            <person name="Brodie E.L."/>
            <person name="Williams K.H."/>
            <person name="Hubbard S.S."/>
            <person name="Banfield J.F."/>
        </authorList>
    </citation>
    <scope>NUCLEOTIDE SEQUENCE [LARGE SCALE GENOMIC DNA]</scope>
</reference>
<proteinExistence type="predicted"/>
<name>A0A1G2MKH0_9BACT</name>
<protein>
    <submittedName>
        <fullName evidence="1">Uncharacterized protein</fullName>
    </submittedName>
</protein>
<dbReference type="EMBL" id="MHRK01000012">
    <property type="protein sequence ID" value="OHA24373.1"/>
    <property type="molecule type" value="Genomic_DNA"/>
</dbReference>
<gene>
    <name evidence="1" type="ORF">A3C72_02195</name>
</gene>
<evidence type="ECO:0000313" key="2">
    <source>
        <dbReference type="Proteomes" id="UP000177130"/>
    </source>
</evidence>
<comment type="caution">
    <text evidence="1">The sequence shown here is derived from an EMBL/GenBank/DDBJ whole genome shotgun (WGS) entry which is preliminary data.</text>
</comment>
<dbReference type="AlphaFoldDB" id="A0A1G2MKH0"/>
<sequence>MRHCQDIEQDGKVDRDAHLKLQVAILEAQKVEPALISRWTDFTKYSFPERCEPFAFCFW</sequence>
<accession>A0A1G2MKH0</accession>
<dbReference type="Proteomes" id="UP000177130">
    <property type="component" value="Unassembled WGS sequence"/>
</dbReference>
<evidence type="ECO:0000313" key="1">
    <source>
        <dbReference type="EMBL" id="OHA24373.1"/>
    </source>
</evidence>